<dbReference type="Proteomes" id="UP000741360">
    <property type="component" value="Unassembled WGS sequence"/>
</dbReference>
<evidence type="ECO:0000313" key="5">
    <source>
        <dbReference type="Proteomes" id="UP000741360"/>
    </source>
</evidence>
<dbReference type="CDD" id="cd00291">
    <property type="entry name" value="SirA_YedF_YeeD"/>
    <property type="match status" value="1"/>
</dbReference>
<dbReference type="Gene3D" id="1.10.3910.10">
    <property type="entry name" value="SP0561-like"/>
    <property type="match status" value="1"/>
</dbReference>
<dbReference type="AlphaFoldDB" id="A0A932GRS4"/>
<evidence type="ECO:0000313" key="4">
    <source>
        <dbReference type="EMBL" id="MBI3015929.1"/>
    </source>
</evidence>
<feature type="region of interest" description="Disordered" evidence="1">
    <location>
        <begin position="78"/>
        <end position="100"/>
    </location>
</feature>
<dbReference type="InterPro" id="IPR015077">
    <property type="entry name" value="DUF1858"/>
</dbReference>
<dbReference type="SUPFAM" id="SSF140683">
    <property type="entry name" value="SP0561-like"/>
    <property type="match status" value="1"/>
</dbReference>
<feature type="domain" description="DUF1858" evidence="2">
    <location>
        <begin position="2"/>
        <end position="61"/>
    </location>
</feature>
<evidence type="ECO:0000259" key="2">
    <source>
        <dbReference type="Pfam" id="PF08984"/>
    </source>
</evidence>
<protein>
    <submittedName>
        <fullName evidence="4">DUF2249 domain-containing protein</fullName>
    </submittedName>
</protein>
<evidence type="ECO:0000256" key="1">
    <source>
        <dbReference type="SAM" id="MobiDB-lite"/>
    </source>
</evidence>
<dbReference type="Pfam" id="PF08984">
    <property type="entry name" value="DUF1858"/>
    <property type="match status" value="1"/>
</dbReference>
<evidence type="ECO:0000259" key="3">
    <source>
        <dbReference type="Pfam" id="PF10006"/>
    </source>
</evidence>
<dbReference type="InterPro" id="IPR038062">
    <property type="entry name" value="ScdA-like_N_sf"/>
</dbReference>
<dbReference type="EMBL" id="JACPSX010000246">
    <property type="protein sequence ID" value="MBI3015929.1"/>
    <property type="molecule type" value="Genomic_DNA"/>
</dbReference>
<accession>A0A932GRS4</accession>
<proteinExistence type="predicted"/>
<organism evidence="4 5">
    <name type="scientific">Tectimicrobiota bacterium</name>
    <dbReference type="NCBI Taxonomy" id="2528274"/>
    <lineage>
        <taxon>Bacteria</taxon>
        <taxon>Pseudomonadati</taxon>
        <taxon>Nitrospinota/Tectimicrobiota group</taxon>
        <taxon>Candidatus Tectimicrobiota</taxon>
    </lineage>
</organism>
<dbReference type="SUPFAM" id="SSF64307">
    <property type="entry name" value="SirA-like"/>
    <property type="match status" value="1"/>
</dbReference>
<gene>
    <name evidence="4" type="ORF">HYY65_12930</name>
</gene>
<reference evidence="4" key="1">
    <citation type="submission" date="2020-07" db="EMBL/GenBank/DDBJ databases">
        <title>Huge and variable diversity of episymbiotic CPR bacteria and DPANN archaea in groundwater ecosystems.</title>
        <authorList>
            <person name="He C.Y."/>
            <person name="Keren R."/>
            <person name="Whittaker M."/>
            <person name="Farag I.F."/>
            <person name="Doudna J."/>
            <person name="Cate J.H.D."/>
            <person name="Banfield J.F."/>
        </authorList>
    </citation>
    <scope>NUCLEOTIDE SEQUENCE</scope>
    <source>
        <strain evidence="4">NC_groundwater_717_Ag_S-0.2um_59_8</strain>
    </source>
</reference>
<dbReference type="Pfam" id="PF10006">
    <property type="entry name" value="DUF2249"/>
    <property type="match status" value="2"/>
</dbReference>
<feature type="domain" description="DUF2249" evidence="3">
    <location>
        <begin position="209"/>
        <end position="275"/>
    </location>
</feature>
<dbReference type="InterPro" id="IPR018720">
    <property type="entry name" value="DUF2249"/>
</dbReference>
<name>A0A932GRS4_UNCTE</name>
<dbReference type="InterPro" id="IPR036868">
    <property type="entry name" value="TusA-like_sf"/>
</dbReference>
<feature type="domain" description="DUF2249" evidence="3">
    <location>
        <begin position="114"/>
        <end position="180"/>
    </location>
</feature>
<sequence length="278" mass="31125">MITKEMKVSELLERYPELLPVLAGYHPHFGRLKNRVLRKLMAPRVTLEQAARMAGVDLADLLLTLKKSLGGVPCHGEGNGTGTAGYPPGGCPRAPSSPKPEILERLDPARVVLLDVREDLRRGEEPFAKIMKRIKALRPEQVLLLRVPFEPIPLYEVLRPMGFSGWAQADGPEDWRVYFYRDGTRVADSSGRVAAGPAEGGEVTSDEVTIDVRGLQPPQPMERILSALNRLQGDQRLLVIHERRPMFLLPRLEERGYSYEINEEGAGKVILRIWKPVS</sequence>
<comment type="caution">
    <text evidence="4">The sequence shown here is derived from an EMBL/GenBank/DDBJ whole genome shotgun (WGS) entry which is preliminary data.</text>
</comment>